<keyword evidence="2" id="KW-1185">Reference proteome</keyword>
<evidence type="ECO:0000313" key="1">
    <source>
        <dbReference type="EMBL" id="KPH65385.1"/>
    </source>
</evidence>
<evidence type="ECO:0008006" key="3">
    <source>
        <dbReference type="Google" id="ProtNLM"/>
    </source>
</evidence>
<sequence length="150" mass="17322">MQQLNTQQQQALMSDYLQKGWKQEVMEFSSVHLEPGYIKGLIDVKYFQMPGDGEFHFSAQSAMIWISQLGIIYGCWDNQLETKAGEVYLRDIDLKFKRTINKTEQVSFEGFFPKHCKKKLSEDLVYYKDAKIIVESGAFIGSASFMVPLK</sequence>
<evidence type="ECO:0000313" key="2">
    <source>
        <dbReference type="Proteomes" id="UP000037848"/>
    </source>
</evidence>
<dbReference type="PATRIC" id="fig|187330.3.peg.20"/>
<comment type="caution">
    <text evidence="1">The sequence shown here is derived from an EMBL/GenBank/DDBJ whole genome shotgun (WGS) entry which is preliminary data.</text>
</comment>
<protein>
    <recommendedName>
        <fullName evidence="3">Thioesterase</fullName>
    </recommendedName>
</protein>
<proteinExistence type="predicted"/>
<organism evidence="1 2">
    <name type="scientific">Pseudoalteromonas porphyrae</name>
    <dbReference type="NCBI Taxonomy" id="187330"/>
    <lineage>
        <taxon>Bacteria</taxon>
        <taxon>Pseudomonadati</taxon>
        <taxon>Pseudomonadota</taxon>
        <taxon>Gammaproteobacteria</taxon>
        <taxon>Alteromonadales</taxon>
        <taxon>Pseudoalteromonadaceae</taxon>
        <taxon>Pseudoalteromonas</taxon>
    </lineage>
</organism>
<dbReference type="EMBL" id="LHPH01000001">
    <property type="protein sequence ID" value="KPH65385.1"/>
    <property type="molecule type" value="Genomic_DNA"/>
</dbReference>
<dbReference type="RefSeq" id="WP_054204175.1">
    <property type="nucleotide sequence ID" value="NZ_LHPH01000001.1"/>
</dbReference>
<gene>
    <name evidence="1" type="ORF">ADS77_00100</name>
</gene>
<name>A0A0N1MW53_9GAMM</name>
<dbReference type="AlphaFoldDB" id="A0A0N1MW53"/>
<dbReference type="OrthoDB" id="6288317at2"/>
<dbReference type="STRING" id="187330.AMS58_06285"/>
<accession>A0A0N1MW53</accession>
<dbReference type="Proteomes" id="UP000037848">
    <property type="component" value="Unassembled WGS sequence"/>
</dbReference>
<reference evidence="1 2" key="1">
    <citation type="submission" date="2015-08" db="EMBL/GenBank/DDBJ databases">
        <title>Draft Genome Sequence of Pseudoalteromonas porphyrae UCD-SED14.</title>
        <authorList>
            <person name="Coil D.A."/>
            <person name="Jospin G."/>
            <person name="Lee R.D."/>
            <person name="Eisen J.A."/>
        </authorList>
    </citation>
    <scope>NUCLEOTIDE SEQUENCE [LARGE SCALE GENOMIC DNA]</scope>
    <source>
        <strain evidence="1 2">UCD-SED14</strain>
    </source>
</reference>